<dbReference type="InterPro" id="IPR000734">
    <property type="entry name" value="TAG_lipase"/>
</dbReference>
<evidence type="ECO:0000256" key="5">
    <source>
        <dbReference type="ARBA" id="ARBA00022525"/>
    </source>
</evidence>
<evidence type="ECO:0000256" key="7">
    <source>
        <dbReference type="ARBA" id="ARBA00023157"/>
    </source>
</evidence>
<comment type="catalytic activity">
    <reaction evidence="1">
        <text>a 1,2-diacyl-sn-glycero-3-phosphocholine + H2O = a 2-acyl-sn-glycero-3-phosphocholine + a fatty acid + H(+)</text>
        <dbReference type="Rhea" id="RHEA:18689"/>
        <dbReference type="ChEBI" id="CHEBI:15377"/>
        <dbReference type="ChEBI" id="CHEBI:15378"/>
        <dbReference type="ChEBI" id="CHEBI:28868"/>
        <dbReference type="ChEBI" id="CHEBI:57643"/>
        <dbReference type="ChEBI" id="CHEBI:57875"/>
        <dbReference type="EC" id="3.1.1.32"/>
    </reaction>
</comment>
<name>A0A834XNA6_APHGI</name>
<accession>A0A834XNA6</accession>
<evidence type="ECO:0000313" key="11">
    <source>
        <dbReference type="EMBL" id="KAF7990240.1"/>
    </source>
</evidence>
<dbReference type="PRINTS" id="PR00821">
    <property type="entry name" value="TAGLIPASE"/>
</dbReference>
<dbReference type="Proteomes" id="UP000639338">
    <property type="component" value="Unassembled WGS sequence"/>
</dbReference>
<dbReference type="Pfam" id="PF00151">
    <property type="entry name" value="Lipase"/>
    <property type="match status" value="1"/>
</dbReference>
<dbReference type="EMBL" id="JACMRX010000004">
    <property type="protein sequence ID" value="KAF7990240.1"/>
    <property type="molecule type" value="Genomic_DNA"/>
</dbReference>
<comment type="similarity">
    <text evidence="3 8">Belongs to the AB hydrolase superfamily. Lipase family.</text>
</comment>
<dbReference type="AlphaFoldDB" id="A0A834XNA6"/>
<dbReference type="SUPFAM" id="SSF53474">
    <property type="entry name" value="alpha/beta-Hydrolases"/>
    <property type="match status" value="1"/>
</dbReference>
<protein>
    <recommendedName>
        <fullName evidence="4">phospholipase A1</fullName>
        <ecNumber evidence="4">3.1.1.32</ecNumber>
    </recommendedName>
</protein>
<evidence type="ECO:0000256" key="4">
    <source>
        <dbReference type="ARBA" id="ARBA00013179"/>
    </source>
</evidence>
<evidence type="ECO:0000256" key="8">
    <source>
        <dbReference type="RuleBase" id="RU004262"/>
    </source>
</evidence>
<evidence type="ECO:0000256" key="3">
    <source>
        <dbReference type="ARBA" id="ARBA00010701"/>
    </source>
</evidence>
<feature type="compositionally biased region" description="Polar residues" evidence="9">
    <location>
        <begin position="1"/>
        <end position="22"/>
    </location>
</feature>
<dbReference type="GO" id="GO:0017171">
    <property type="term" value="F:serine hydrolase activity"/>
    <property type="evidence" value="ECO:0007669"/>
    <property type="project" value="TreeGrafter"/>
</dbReference>
<comment type="caution">
    <text evidence="11">The sequence shown here is derived from an EMBL/GenBank/DDBJ whole genome shotgun (WGS) entry which is preliminary data.</text>
</comment>
<evidence type="ECO:0000256" key="6">
    <source>
        <dbReference type="ARBA" id="ARBA00022801"/>
    </source>
</evidence>
<dbReference type="InterPro" id="IPR000033">
    <property type="entry name" value="LDLR_classB_rpt"/>
</dbReference>
<dbReference type="InterPro" id="IPR029058">
    <property type="entry name" value="AB_hydrolase_fold"/>
</dbReference>
<dbReference type="OrthoDB" id="6375837at2759"/>
<dbReference type="SUPFAM" id="SSF63825">
    <property type="entry name" value="YWTD domain"/>
    <property type="match status" value="1"/>
</dbReference>
<evidence type="ECO:0000256" key="9">
    <source>
        <dbReference type="SAM" id="MobiDB-lite"/>
    </source>
</evidence>
<dbReference type="CDD" id="cd00707">
    <property type="entry name" value="Pancreat_lipase_like"/>
    <property type="match status" value="1"/>
</dbReference>
<dbReference type="GO" id="GO:0008970">
    <property type="term" value="F:phospholipase A1 activity"/>
    <property type="evidence" value="ECO:0007669"/>
    <property type="project" value="UniProtKB-EC"/>
</dbReference>
<sequence>MTPMRLNSTTIMSTEVPTSPHSAATEKETTLNTTITMSTETTSYSPTTMSKEKEATPNATTTMSTEKETMLDSITTMSTKTETEIETKTIPDPITTMSTKTTPDPITTISTKTETEIETETTPDPITTMSTKTETEIGTETTPDSTTTMSTTVQTSPNPITTKEETETLSTRIELTTDNKSQLLKAIQHTQSLIRNCSSNADCQTNQICNRTLNQCFCDFGFAFDSKGQCLENNECDCLKGSYSDNSTCSKEQTLDFLFVVKDIVAKRVEQSEDNKHPQTYVAVENDCVNKTAYYVKKSSTSYGKSEILKISYNGDEVVSFIEEYGYIEGISIDWTLRNIYWINSNEIKVINLQQDEVEPTTLIKNNIINPRDIVVHPGKGKIFWSNWYPENNTAQLMWANINGSNISVFYESDKVRYPNALAINWVNNQLCWSDKITKEINCVGIGNTTNLQTIATGVFEPYDLEITADNYYWTNLEKKEILEFDGNDKKQQVIMSLPDDADSILYGFVGVPSKCPEFLMVICVKLSSTNYVTSDVFDIFNKMYRNLKHELIFEDDDADVQFIIYTRENSTGIKMNLNRTDELEKSTVSSTKTTKVIIHGWKDYYDSNWIVNLRQEYITADDYNIIVVYWDDISSGTLYYNVGEKVGMLLDFLQSKNYIDIKNVHIIGHSLGAHVAGFAGKYLSGKIGRITALDPASPMFKDDNCDKRLDKNDAKFVDVIHTCIDLTGFKLPIGHVDVYPNGGACHQPGCSWALQNTCGHYKSYIYMEESIKNPNAFIATKCSRWEDYIDGKCKNNGKISMGENTRSHSRGLFFLHTNEESPHGKTIFTYKVFICKK</sequence>
<dbReference type="GO" id="GO:0005615">
    <property type="term" value="C:extracellular space"/>
    <property type="evidence" value="ECO:0007669"/>
    <property type="project" value="TreeGrafter"/>
</dbReference>
<organism evidence="11 12">
    <name type="scientific">Aphidius gifuensis</name>
    <name type="common">Parasitoid wasp</name>
    <dbReference type="NCBI Taxonomy" id="684658"/>
    <lineage>
        <taxon>Eukaryota</taxon>
        <taxon>Metazoa</taxon>
        <taxon>Ecdysozoa</taxon>
        <taxon>Arthropoda</taxon>
        <taxon>Hexapoda</taxon>
        <taxon>Insecta</taxon>
        <taxon>Pterygota</taxon>
        <taxon>Neoptera</taxon>
        <taxon>Endopterygota</taxon>
        <taxon>Hymenoptera</taxon>
        <taxon>Apocrita</taxon>
        <taxon>Ichneumonoidea</taxon>
        <taxon>Braconidae</taxon>
        <taxon>Aphidiinae</taxon>
        <taxon>Aphidius</taxon>
    </lineage>
</organism>
<keyword evidence="12" id="KW-1185">Reference proteome</keyword>
<dbReference type="EC" id="3.1.1.32" evidence="4"/>
<dbReference type="SMART" id="SM00135">
    <property type="entry name" value="LY"/>
    <property type="match status" value="4"/>
</dbReference>
<dbReference type="Gene3D" id="2.120.10.30">
    <property type="entry name" value="TolB, C-terminal domain"/>
    <property type="match status" value="1"/>
</dbReference>
<dbReference type="PANTHER" id="PTHR11610">
    <property type="entry name" value="LIPASE"/>
    <property type="match status" value="1"/>
</dbReference>
<dbReference type="InterPro" id="IPR013818">
    <property type="entry name" value="Lipase"/>
</dbReference>
<dbReference type="PANTHER" id="PTHR11610:SF173">
    <property type="entry name" value="LIPASE DOMAIN-CONTAINING PROTEIN-RELATED"/>
    <property type="match status" value="1"/>
</dbReference>
<evidence type="ECO:0000256" key="1">
    <source>
        <dbReference type="ARBA" id="ARBA00000111"/>
    </source>
</evidence>
<dbReference type="GO" id="GO:0016042">
    <property type="term" value="P:lipid catabolic process"/>
    <property type="evidence" value="ECO:0007669"/>
    <property type="project" value="TreeGrafter"/>
</dbReference>
<evidence type="ECO:0000256" key="2">
    <source>
        <dbReference type="ARBA" id="ARBA00004613"/>
    </source>
</evidence>
<feature type="region of interest" description="Disordered" evidence="9">
    <location>
        <begin position="41"/>
        <end position="64"/>
    </location>
</feature>
<feature type="compositionally biased region" description="Low complexity" evidence="9">
    <location>
        <begin position="134"/>
        <end position="156"/>
    </location>
</feature>
<dbReference type="InterPro" id="IPR011042">
    <property type="entry name" value="6-blade_b-propeller_TolB-like"/>
</dbReference>
<evidence type="ECO:0000259" key="10">
    <source>
        <dbReference type="Pfam" id="PF00151"/>
    </source>
</evidence>
<feature type="region of interest" description="Disordered" evidence="9">
    <location>
        <begin position="1"/>
        <end position="28"/>
    </location>
</feature>
<dbReference type="InterPro" id="IPR033906">
    <property type="entry name" value="Lipase_N"/>
</dbReference>
<keyword evidence="5" id="KW-0964">Secreted</keyword>
<comment type="subcellular location">
    <subcellularLocation>
        <location evidence="2">Secreted</location>
    </subcellularLocation>
</comment>
<dbReference type="Gene3D" id="3.40.50.1820">
    <property type="entry name" value="alpha/beta hydrolase"/>
    <property type="match status" value="1"/>
</dbReference>
<feature type="domain" description="Lipase" evidence="10">
    <location>
        <begin position="554"/>
        <end position="823"/>
    </location>
</feature>
<reference evidence="11 12" key="1">
    <citation type="submission" date="2020-08" db="EMBL/GenBank/DDBJ databases">
        <title>Aphidius gifuensis genome sequencing and assembly.</title>
        <authorList>
            <person name="Du Z."/>
        </authorList>
    </citation>
    <scope>NUCLEOTIDE SEQUENCE [LARGE SCALE GENOMIC DNA]</scope>
    <source>
        <strain evidence="11">YNYX2018</strain>
        <tissue evidence="11">Adults</tissue>
    </source>
</reference>
<proteinExistence type="inferred from homology"/>
<gene>
    <name evidence="11" type="ORF">HCN44_000045</name>
</gene>
<evidence type="ECO:0000313" key="12">
    <source>
        <dbReference type="Proteomes" id="UP000639338"/>
    </source>
</evidence>
<keyword evidence="7" id="KW-1015">Disulfide bond</keyword>
<keyword evidence="6" id="KW-0378">Hydrolase</keyword>
<feature type="region of interest" description="Disordered" evidence="9">
    <location>
        <begin position="134"/>
        <end position="166"/>
    </location>
</feature>